<dbReference type="SUPFAM" id="SSF88697">
    <property type="entry name" value="PUA domain-like"/>
    <property type="match status" value="1"/>
</dbReference>
<dbReference type="AlphaFoldDB" id="K8ZCN3"/>
<dbReference type="RefSeq" id="WP_009488551.1">
    <property type="nucleotide sequence ID" value="NZ_AMYT01000008.1"/>
</dbReference>
<evidence type="ECO:0000256" key="2">
    <source>
        <dbReference type="ARBA" id="ARBA00022679"/>
    </source>
</evidence>
<dbReference type="Pfam" id="PF10672">
    <property type="entry name" value="Methyltrans_SAM"/>
    <property type="match status" value="1"/>
</dbReference>
<dbReference type="PANTHER" id="PTHR43042">
    <property type="entry name" value="SAM-DEPENDENT METHYLTRANSFERASE"/>
    <property type="match status" value="1"/>
</dbReference>
<dbReference type="InterPro" id="IPR015947">
    <property type="entry name" value="PUA-like_sf"/>
</dbReference>
<keyword evidence="3" id="KW-0949">S-adenosyl-L-methionine</keyword>
<dbReference type="SUPFAM" id="SSF53335">
    <property type="entry name" value="S-adenosyl-L-methionine-dependent methyltransferases"/>
    <property type="match status" value="1"/>
</dbReference>
<evidence type="ECO:0000256" key="1">
    <source>
        <dbReference type="ARBA" id="ARBA00022603"/>
    </source>
</evidence>
<evidence type="ECO:0000313" key="5">
    <source>
        <dbReference type="EMBL" id="EKU27812.1"/>
    </source>
</evidence>
<dbReference type="Proteomes" id="UP000016057">
    <property type="component" value="Unassembled WGS sequence"/>
</dbReference>
<dbReference type="EMBL" id="AMYT01000008">
    <property type="protein sequence ID" value="EKU27812.1"/>
    <property type="molecule type" value="Genomic_DNA"/>
</dbReference>
<proteinExistence type="predicted"/>
<dbReference type="GO" id="GO:0003723">
    <property type="term" value="F:RNA binding"/>
    <property type="evidence" value="ECO:0007669"/>
    <property type="project" value="InterPro"/>
</dbReference>
<keyword evidence="1 5" id="KW-0489">Methyltransferase</keyword>
<dbReference type="GO" id="GO:0032259">
    <property type="term" value="P:methylation"/>
    <property type="evidence" value="ECO:0007669"/>
    <property type="project" value="UniProtKB-KW"/>
</dbReference>
<dbReference type="InterPro" id="IPR019614">
    <property type="entry name" value="SAM-dep_methyl-trfase"/>
</dbReference>
<dbReference type="Gene3D" id="2.30.130.10">
    <property type="entry name" value="PUA domain"/>
    <property type="match status" value="1"/>
</dbReference>
<dbReference type="GO" id="GO:0008168">
    <property type="term" value="F:methyltransferase activity"/>
    <property type="evidence" value="ECO:0007669"/>
    <property type="project" value="UniProtKB-KW"/>
</dbReference>
<feature type="domain" description="S-adenosylmethionine-dependent methyltransferase" evidence="4">
    <location>
        <begin position="149"/>
        <end position="334"/>
    </location>
</feature>
<organism evidence="5 6">
    <name type="scientific">Catellicoccus marimammalium M35/04/3</name>
    <dbReference type="NCBI Taxonomy" id="1234409"/>
    <lineage>
        <taxon>Bacteria</taxon>
        <taxon>Bacillati</taxon>
        <taxon>Bacillota</taxon>
        <taxon>Bacilli</taxon>
        <taxon>Lactobacillales</taxon>
        <taxon>Enterococcaceae</taxon>
        <taxon>Catellicoccus</taxon>
    </lineage>
</organism>
<dbReference type="CDD" id="cd11572">
    <property type="entry name" value="RlmI_M_like"/>
    <property type="match status" value="1"/>
</dbReference>
<sequence length="399" mass="45682">MERVILRKNPEAMMIHRENITKCEGEPNGFKAFYNQKNQFLGYGYLCEQHKAAGFILTKEKEPLDVSFFTRLFKKARARRDYYFAHQDTTSAFRLFNAEGDGLGGLTVDLYNDYAVFSFYNEVLYTQRFLLLEAFTEVFKDVVKGSYLKIRFQSDRPVSQHFSGDIAPEHFSIVENGVKYEVALDEGWMTGIFLDQHEVRGRLVDGQACGMKVLNAFSYTGAFSIAAAMGGAYQTVSVDLASRSLEKTRENFIINGLNPEDHEIRVMDIFSYCDWAKKKGIQFDMVILDPPSFARNGKKTFSVAKDYGKLVAAILPLVKEEGGIIICSTNAANVSLPHYRAMIEETLQKEHWNYEELFFDSLPKDFVVSKQYKEGNYLKVCTYGIQKNKNRHSHANFTF</sequence>
<dbReference type="InterPro" id="IPR029063">
    <property type="entry name" value="SAM-dependent_MTases_sf"/>
</dbReference>
<dbReference type="Gene3D" id="3.30.750.80">
    <property type="entry name" value="RNA methyltransferase domain (HRMD) like"/>
    <property type="match status" value="1"/>
</dbReference>
<name>K8ZCN3_9ENTE</name>
<evidence type="ECO:0000256" key="3">
    <source>
        <dbReference type="ARBA" id="ARBA00022691"/>
    </source>
</evidence>
<dbReference type="OrthoDB" id="9805492at2"/>
<dbReference type="Gene3D" id="3.40.50.150">
    <property type="entry name" value="Vaccinia Virus protein VP39"/>
    <property type="match status" value="1"/>
</dbReference>
<protein>
    <submittedName>
        <fullName evidence="5">LSU methyltransferase RlmI</fullName>
    </submittedName>
</protein>
<keyword evidence="6" id="KW-1185">Reference proteome</keyword>
<comment type="caution">
    <text evidence="5">The sequence shown here is derived from an EMBL/GenBank/DDBJ whole genome shotgun (WGS) entry which is preliminary data.</text>
</comment>
<keyword evidence="2 5" id="KW-0808">Transferase</keyword>
<dbReference type="PATRIC" id="fig|1234409.3.peg.248"/>
<dbReference type="eggNOG" id="COG1092">
    <property type="taxonomic scope" value="Bacteria"/>
</dbReference>
<gene>
    <name evidence="5" type="ORF">C683_0277</name>
</gene>
<dbReference type="PANTHER" id="PTHR43042:SF3">
    <property type="entry name" value="RIBOSOMAL RNA LARGE SUBUNIT METHYLTRANSFERASE YWBD-RELATED"/>
    <property type="match status" value="1"/>
</dbReference>
<dbReference type="InterPro" id="IPR036974">
    <property type="entry name" value="PUA_sf"/>
</dbReference>
<evidence type="ECO:0000259" key="4">
    <source>
        <dbReference type="Pfam" id="PF10672"/>
    </source>
</evidence>
<accession>K8ZCN3</accession>
<evidence type="ECO:0000313" key="6">
    <source>
        <dbReference type="Proteomes" id="UP000016057"/>
    </source>
</evidence>
<dbReference type="STRING" id="1234409.C683_0277"/>
<reference evidence="5 6" key="1">
    <citation type="journal article" date="2013" name="Genome Announc.">
        <title>Draft Genome Sequence of Catellicoccus marimammalium, a Novel Species Commonly Found in Gull Feces.</title>
        <authorList>
            <person name="Weigand M.R."/>
            <person name="Ryu H."/>
            <person name="Bozcek L."/>
            <person name="Konstantinidis K.T."/>
            <person name="Santo Domingo J.W."/>
        </authorList>
    </citation>
    <scope>NUCLEOTIDE SEQUENCE [LARGE SCALE GENOMIC DNA]</scope>
    <source>
        <strain evidence="5 6">M35/04/3</strain>
    </source>
</reference>
<dbReference type="CDD" id="cd02440">
    <property type="entry name" value="AdoMet_MTases"/>
    <property type="match status" value="1"/>
</dbReference>